<dbReference type="InterPro" id="IPR036273">
    <property type="entry name" value="CRAL/TRIO_N_dom_sf"/>
</dbReference>
<dbReference type="GO" id="GO:0016020">
    <property type="term" value="C:membrane"/>
    <property type="evidence" value="ECO:0007669"/>
    <property type="project" value="TreeGrafter"/>
</dbReference>
<sequence>VDTVVRGHTLSVYFHPSFPSERRCAMAAKCDMKYPITLEEEYRKNPDFPTSDLKLLKEWARNQPHLPPVPEERMLLFHHSCMYDIEKTKACVETYYTLRSNTPEFFSNRDLSSKALQAAITNVTCFVLPKKTPEGYLVLYQKVESSDASKYNFDDSCKLFFMTMDAFLRTEGTVPGVIFLLDYTNIRFGHLAKSSITSIKKMFQYVQEGAPIRLKSMHMVNMNYFIEKVMTFVNPFMNKDLNALIHYYQEGCIRNVYEFIPQDCLPSDYGGNLPSCKDLKDQSIDSLMNVQDFFSSDERFFRCNESLRQRTKKPRRSQSMRMSFRKLEID</sequence>
<dbReference type="PROSITE" id="PS50191">
    <property type="entry name" value="CRAL_TRIO"/>
    <property type="match status" value="1"/>
</dbReference>
<dbReference type="PRINTS" id="PR00180">
    <property type="entry name" value="CRETINALDHBP"/>
</dbReference>
<dbReference type="EMBL" id="GECU01002983">
    <property type="protein sequence ID" value="JAT04724.1"/>
    <property type="molecule type" value="Transcribed_RNA"/>
</dbReference>
<gene>
    <name evidence="3" type="ORF">g.8689</name>
</gene>
<accession>A0A1B6K0N3</accession>
<dbReference type="SUPFAM" id="SSF46938">
    <property type="entry name" value="CRAL/TRIO N-terminal domain"/>
    <property type="match status" value="1"/>
</dbReference>
<name>A0A1B6K0N3_9HEMI</name>
<dbReference type="GO" id="GO:1902936">
    <property type="term" value="F:phosphatidylinositol bisphosphate binding"/>
    <property type="evidence" value="ECO:0007669"/>
    <property type="project" value="TreeGrafter"/>
</dbReference>
<evidence type="ECO:0000256" key="1">
    <source>
        <dbReference type="SAM" id="MobiDB-lite"/>
    </source>
</evidence>
<feature type="region of interest" description="Disordered" evidence="1">
    <location>
        <begin position="311"/>
        <end position="330"/>
    </location>
</feature>
<dbReference type="PANTHER" id="PTHR10174">
    <property type="entry name" value="ALPHA-TOCOPHEROL TRANSFER PROTEIN-RELATED"/>
    <property type="match status" value="1"/>
</dbReference>
<dbReference type="CDD" id="cd00170">
    <property type="entry name" value="SEC14"/>
    <property type="match status" value="1"/>
</dbReference>
<reference evidence="3" key="1">
    <citation type="submission" date="2015-11" db="EMBL/GenBank/DDBJ databases">
        <title>De novo transcriptome assembly of four potential Pierce s Disease insect vectors from Arizona vineyards.</title>
        <authorList>
            <person name="Tassone E.E."/>
        </authorList>
    </citation>
    <scope>NUCLEOTIDE SEQUENCE</scope>
</reference>
<dbReference type="Pfam" id="PF00650">
    <property type="entry name" value="CRAL_TRIO"/>
    <property type="match status" value="1"/>
</dbReference>
<dbReference type="SMART" id="SM00516">
    <property type="entry name" value="SEC14"/>
    <property type="match status" value="1"/>
</dbReference>
<dbReference type="SUPFAM" id="SSF52087">
    <property type="entry name" value="CRAL/TRIO domain"/>
    <property type="match status" value="1"/>
</dbReference>
<dbReference type="Gene3D" id="3.40.525.10">
    <property type="entry name" value="CRAL-TRIO lipid binding domain"/>
    <property type="match status" value="1"/>
</dbReference>
<proteinExistence type="predicted"/>
<feature type="non-terminal residue" evidence="3">
    <location>
        <position position="1"/>
    </location>
</feature>
<feature type="domain" description="CRAL-TRIO" evidence="2">
    <location>
        <begin position="127"/>
        <end position="277"/>
    </location>
</feature>
<protein>
    <recommendedName>
        <fullName evidence="2">CRAL-TRIO domain-containing protein</fullName>
    </recommendedName>
</protein>
<dbReference type="PANTHER" id="PTHR10174:SF213">
    <property type="entry name" value="CRAL-TRIO DOMAIN-CONTAINING PROTEIN"/>
    <property type="match status" value="1"/>
</dbReference>
<evidence type="ECO:0000259" key="2">
    <source>
        <dbReference type="PROSITE" id="PS50191"/>
    </source>
</evidence>
<dbReference type="AlphaFoldDB" id="A0A1B6K0N3"/>
<evidence type="ECO:0000313" key="3">
    <source>
        <dbReference type="EMBL" id="JAT04724.1"/>
    </source>
</evidence>
<dbReference type="InterPro" id="IPR036865">
    <property type="entry name" value="CRAL-TRIO_dom_sf"/>
</dbReference>
<organism evidence="3">
    <name type="scientific">Homalodisca liturata</name>
    <dbReference type="NCBI Taxonomy" id="320908"/>
    <lineage>
        <taxon>Eukaryota</taxon>
        <taxon>Metazoa</taxon>
        <taxon>Ecdysozoa</taxon>
        <taxon>Arthropoda</taxon>
        <taxon>Hexapoda</taxon>
        <taxon>Insecta</taxon>
        <taxon>Pterygota</taxon>
        <taxon>Neoptera</taxon>
        <taxon>Paraneoptera</taxon>
        <taxon>Hemiptera</taxon>
        <taxon>Auchenorrhyncha</taxon>
        <taxon>Membracoidea</taxon>
        <taxon>Cicadellidae</taxon>
        <taxon>Cicadellinae</taxon>
        <taxon>Proconiini</taxon>
        <taxon>Homalodisca</taxon>
    </lineage>
</organism>
<dbReference type="InterPro" id="IPR001251">
    <property type="entry name" value="CRAL-TRIO_dom"/>
</dbReference>